<keyword evidence="1" id="KW-0472">Membrane</keyword>
<feature type="transmembrane region" description="Helical" evidence="1">
    <location>
        <begin position="204"/>
        <end position="224"/>
    </location>
</feature>
<evidence type="ECO:0000256" key="1">
    <source>
        <dbReference type="SAM" id="Phobius"/>
    </source>
</evidence>
<dbReference type="STRING" id="758820.SAMN00777080_3206"/>
<feature type="transmembrane region" description="Helical" evidence="1">
    <location>
        <begin position="149"/>
        <end position="166"/>
    </location>
</feature>
<dbReference type="GO" id="GO:0006508">
    <property type="term" value="P:proteolysis"/>
    <property type="evidence" value="ECO:0007669"/>
    <property type="project" value="UniProtKB-KW"/>
</dbReference>
<proteinExistence type="predicted"/>
<keyword evidence="3" id="KW-0645">Protease</keyword>
<evidence type="ECO:0000259" key="2">
    <source>
        <dbReference type="Pfam" id="PF02517"/>
    </source>
</evidence>
<gene>
    <name evidence="3" type="ORF">SAMN00777080_3206</name>
</gene>
<dbReference type="AlphaFoldDB" id="A0A1W2H7F3"/>
<dbReference type="Pfam" id="PF02517">
    <property type="entry name" value="Rce1-like"/>
    <property type="match status" value="1"/>
</dbReference>
<dbReference type="OrthoDB" id="847268at2"/>
<dbReference type="EMBL" id="LT838813">
    <property type="protein sequence ID" value="SMD44582.1"/>
    <property type="molecule type" value="Genomic_DNA"/>
</dbReference>
<feature type="transmembrane region" description="Helical" evidence="1">
    <location>
        <begin position="106"/>
        <end position="137"/>
    </location>
</feature>
<evidence type="ECO:0000313" key="3">
    <source>
        <dbReference type="EMBL" id="SMD44582.1"/>
    </source>
</evidence>
<dbReference type="GO" id="GO:0080120">
    <property type="term" value="P:CAAX-box protein maturation"/>
    <property type="evidence" value="ECO:0007669"/>
    <property type="project" value="UniProtKB-ARBA"/>
</dbReference>
<keyword evidence="1" id="KW-1133">Transmembrane helix</keyword>
<dbReference type="GO" id="GO:0004175">
    <property type="term" value="F:endopeptidase activity"/>
    <property type="evidence" value="ECO:0007669"/>
    <property type="project" value="UniProtKB-ARBA"/>
</dbReference>
<sequence>MNEIFRQEYNYLKQIFHHNRIQKFKGNNWEKAFLVLGPYLVIDLFFGISSWYGLIWLFPVIEEADQYPIETITEAIIIGVIMAPFLEETMFRLFLKFSRARFNISFFLIALSSFVFSKVAGCVMLGLWLVFAISLLYRRNYISIQYFWLRNRVVVFWLIVLFFGLIHLDNYDLEMIPWYLYFPTVIPQLIGGVFLGIVRIRFGFIWAVLLHASYNLVAFIDLFYL</sequence>
<reference evidence="4" key="1">
    <citation type="submission" date="2017-04" db="EMBL/GenBank/DDBJ databases">
        <authorList>
            <person name="Varghese N."/>
            <person name="Submissions S."/>
        </authorList>
    </citation>
    <scope>NUCLEOTIDE SEQUENCE [LARGE SCALE GENOMIC DNA]</scope>
    <source>
        <strain evidence="4">DSM 16537</strain>
    </source>
</reference>
<feature type="transmembrane region" description="Helical" evidence="1">
    <location>
        <begin position="32"/>
        <end position="55"/>
    </location>
</feature>
<keyword evidence="4" id="KW-1185">Reference proteome</keyword>
<accession>A0A1W2H7F3</accession>
<keyword evidence="1" id="KW-0812">Transmembrane</keyword>
<evidence type="ECO:0000313" key="4">
    <source>
        <dbReference type="Proteomes" id="UP000192333"/>
    </source>
</evidence>
<dbReference type="InterPro" id="IPR003675">
    <property type="entry name" value="Rce1/LyrA-like_dom"/>
</dbReference>
<name>A0A1W2H7F3_9BACT</name>
<protein>
    <submittedName>
        <fullName evidence="3">CAAX protease self-immunity</fullName>
    </submittedName>
</protein>
<organism evidence="3 4">
    <name type="scientific">Aquiflexum balticum DSM 16537</name>
    <dbReference type="NCBI Taxonomy" id="758820"/>
    <lineage>
        <taxon>Bacteria</taxon>
        <taxon>Pseudomonadati</taxon>
        <taxon>Bacteroidota</taxon>
        <taxon>Cytophagia</taxon>
        <taxon>Cytophagales</taxon>
        <taxon>Cyclobacteriaceae</taxon>
        <taxon>Aquiflexum</taxon>
    </lineage>
</organism>
<dbReference type="Proteomes" id="UP000192333">
    <property type="component" value="Chromosome I"/>
</dbReference>
<feature type="domain" description="CAAX prenyl protease 2/Lysostaphin resistance protein A-like" evidence="2">
    <location>
        <begin position="75"/>
        <end position="217"/>
    </location>
</feature>
<keyword evidence="3" id="KW-0378">Hydrolase</keyword>
<feature type="transmembrane region" description="Helical" evidence="1">
    <location>
        <begin position="178"/>
        <end position="197"/>
    </location>
</feature>